<keyword evidence="2" id="KW-1185">Reference proteome</keyword>
<evidence type="ECO:0000313" key="1">
    <source>
        <dbReference type="EMBL" id="CAG8436839.1"/>
    </source>
</evidence>
<accession>A0A9N8YP60</accession>
<reference evidence="1" key="1">
    <citation type="submission" date="2021-06" db="EMBL/GenBank/DDBJ databases">
        <authorList>
            <person name="Kallberg Y."/>
            <person name="Tangrot J."/>
            <person name="Rosling A."/>
        </authorList>
    </citation>
    <scope>NUCLEOTIDE SEQUENCE</scope>
    <source>
        <strain evidence="1">87-6 pot B 2015</strain>
    </source>
</reference>
<comment type="caution">
    <text evidence="1">The sequence shown here is derived from an EMBL/GenBank/DDBJ whole genome shotgun (WGS) entry which is preliminary data.</text>
</comment>
<dbReference type="EMBL" id="CAJVPP010000041">
    <property type="protein sequence ID" value="CAG8436839.1"/>
    <property type="molecule type" value="Genomic_DNA"/>
</dbReference>
<organism evidence="1 2">
    <name type="scientific">Funneliformis mosseae</name>
    <name type="common">Endomycorrhizal fungus</name>
    <name type="synonym">Glomus mosseae</name>
    <dbReference type="NCBI Taxonomy" id="27381"/>
    <lineage>
        <taxon>Eukaryota</taxon>
        <taxon>Fungi</taxon>
        <taxon>Fungi incertae sedis</taxon>
        <taxon>Mucoromycota</taxon>
        <taxon>Glomeromycotina</taxon>
        <taxon>Glomeromycetes</taxon>
        <taxon>Glomerales</taxon>
        <taxon>Glomeraceae</taxon>
        <taxon>Funneliformis</taxon>
    </lineage>
</organism>
<proteinExistence type="predicted"/>
<dbReference type="Proteomes" id="UP000789375">
    <property type="component" value="Unassembled WGS sequence"/>
</dbReference>
<sequence length="73" mass="8556">MSTAIDDDVYHRWLERAVSENYIKYYDYSGFTNREEISSGSFGNVARVNWKDSDTVMAVKYSYNLTIKEIVNE</sequence>
<dbReference type="SUPFAM" id="SSF56112">
    <property type="entry name" value="Protein kinase-like (PK-like)"/>
    <property type="match status" value="1"/>
</dbReference>
<dbReference type="InterPro" id="IPR011009">
    <property type="entry name" value="Kinase-like_dom_sf"/>
</dbReference>
<protein>
    <submittedName>
        <fullName evidence="1">10404_t:CDS:1</fullName>
    </submittedName>
</protein>
<dbReference type="Gene3D" id="3.30.200.20">
    <property type="entry name" value="Phosphorylase Kinase, domain 1"/>
    <property type="match status" value="1"/>
</dbReference>
<name>A0A9N8YP60_FUNMO</name>
<evidence type="ECO:0000313" key="2">
    <source>
        <dbReference type="Proteomes" id="UP000789375"/>
    </source>
</evidence>
<dbReference type="AlphaFoldDB" id="A0A9N8YP60"/>
<gene>
    <name evidence="1" type="ORF">FMOSSE_LOCUS447</name>
</gene>